<evidence type="ECO:0000259" key="2">
    <source>
        <dbReference type="Pfam" id="PF22685"/>
    </source>
</evidence>
<gene>
    <name evidence="3" type="ORF">CC77DRAFT_1005109</name>
</gene>
<name>A0A177E261_ALTAL</name>
<dbReference type="AlphaFoldDB" id="A0A177E261"/>
<feature type="domain" description="Gfo/Idh/MocA-like oxidoreductase N-terminal" evidence="1">
    <location>
        <begin position="40"/>
        <end position="155"/>
    </location>
</feature>
<dbReference type="SUPFAM" id="SSF55347">
    <property type="entry name" value="Glyceraldehyde-3-phosphate dehydrogenase-like, C-terminal domain"/>
    <property type="match status" value="1"/>
</dbReference>
<dbReference type="SUPFAM" id="SSF51735">
    <property type="entry name" value="NAD(P)-binding Rossmann-fold domains"/>
    <property type="match status" value="1"/>
</dbReference>
<dbReference type="Pfam" id="PF22685">
    <property type="entry name" value="Gal80p_C-like"/>
    <property type="match status" value="1"/>
</dbReference>
<dbReference type="KEGG" id="aalt:CC77DRAFT_1005109"/>
<protein>
    <submittedName>
        <fullName evidence="3">Putative oxidoreductase</fullName>
    </submittedName>
</protein>
<dbReference type="VEuPathDB" id="FungiDB:CC77DRAFT_1005109"/>
<accession>A0A177E261</accession>
<dbReference type="Pfam" id="PF01408">
    <property type="entry name" value="GFO_IDH_MocA"/>
    <property type="match status" value="1"/>
</dbReference>
<reference evidence="3 4" key="1">
    <citation type="submission" date="2016-05" db="EMBL/GenBank/DDBJ databases">
        <title>Comparative analysis of secretome profiles of manganese(II)-oxidizing ascomycete fungi.</title>
        <authorList>
            <consortium name="DOE Joint Genome Institute"/>
            <person name="Zeiner C.A."/>
            <person name="Purvine S.O."/>
            <person name="Zink E.M."/>
            <person name="Wu S."/>
            <person name="Pasa-Tolic L."/>
            <person name="Chaput D.L."/>
            <person name="Haridas S."/>
            <person name="Grigoriev I.V."/>
            <person name="Santelli C.M."/>
            <person name="Hansel C.M."/>
        </authorList>
    </citation>
    <scope>NUCLEOTIDE SEQUENCE [LARGE SCALE GENOMIC DNA]</scope>
    <source>
        <strain evidence="3 4">SRC1lrK2f</strain>
    </source>
</reference>
<evidence type="ECO:0000313" key="4">
    <source>
        <dbReference type="Proteomes" id="UP000077248"/>
    </source>
</evidence>
<dbReference type="Gene3D" id="3.30.360.10">
    <property type="entry name" value="Dihydrodipicolinate Reductase, domain 2"/>
    <property type="match status" value="1"/>
</dbReference>
<dbReference type="PANTHER" id="PTHR43708">
    <property type="entry name" value="CONSERVED EXPRESSED OXIDOREDUCTASE (EUROFUNG)"/>
    <property type="match status" value="1"/>
</dbReference>
<dbReference type="Proteomes" id="UP000077248">
    <property type="component" value="Unassembled WGS sequence"/>
</dbReference>
<keyword evidence="4" id="KW-1185">Reference proteome</keyword>
<dbReference type="EMBL" id="KV441470">
    <property type="protein sequence ID" value="OAG25510.1"/>
    <property type="molecule type" value="Genomic_DNA"/>
</dbReference>
<evidence type="ECO:0000259" key="1">
    <source>
        <dbReference type="Pfam" id="PF01408"/>
    </source>
</evidence>
<evidence type="ECO:0000313" key="3">
    <source>
        <dbReference type="EMBL" id="OAG25510.1"/>
    </source>
</evidence>
<dbReference type="Gene3D" id="3.40.50.720">
    <property type="entry name" value="NAD(P)-binding Rossmann-like Domain"/>
    <property type="match status" value="1"/>
</dbReference>
<dbReference type="InterPro" id="IPR000683">
    <property type="entry name" value="Gfo/Idh/MocA-like_OxRdtase_N"/>
</dbReference>
<proteinExistence type="predicted"/>
<dbReference type="PANTHER" id="PTHR43708:SF1">
    <property type="entry name" value="GALACTOSE_LACTOSE METABOLISM REGULATORY PROTEIN GAL80"/>
    <property type="match status" value="1"/>
</dbReference>
<feature type="domain" description="Gal80p-like C-terminal" evidence="2">
    <location>
        <begin position="163"/>
        <end position="319"/>
    </location>
</feature>
<sequence>MANSKDCIQIYKGILATMKSTTQPIRAALIGLSSSAVTSWASAAHLPALLTATGRSKITISALSNSSVDAAKSAIQKYGLPDGTKAYGSPEDLAADPDIDLVICNTRVDKHFETILPSVKAGKDVYVEWPIAANREHINELIEAAKKSGSRVAVGLQRRWAPPVVKLRDVLDSGKGRLGKVLSSDVRAFGGTMDREILPLGLKYFADKDIGGNPIVIGVGHVLDAVLSVVGQLDPASVHSKTQIQRPNVRIRDPKSMQVVEKTTSNVPDLLSVHAAIEPSPLTVPNATLSFLFRRGQPFPGTPALTWTINCEYGEIRVTSATSSSFQSSENDGPVVIQVHHFDTEQVEIIGWDWSDMQKEIPIVGRDVMGCLFAFADGNEEGDGWLGLGDAARYAQTIESFLEE</sequence>
<dbReference type="GO" id="GO:0000166">
    <property type="term" value="F:nucleotide binding"/>
    <property type="evidence" value="ECO:0007669"/>
    <property type="project" value="InterPro"/>
</dbReference>
<dbReference type="InterPro" id="IPR036291">
    <property type="entry name" value="NAD(P)-bd_dom_sf"/>
</dbReference>
<dbReference type="InterPro" id="IPR051317">
    <property type="entry name" value="Gfo/Idh/MocA_oxidoreduct"/>
</dbReference>
<organism evidence="3 4">
    <name type="scientific">Alternaria alternata</name>
    <name type="common">Alternaria rot fungus</name>
    <name type="synonym">Torula alternata</name>
    <dbReference type="NCBI Taxonomy" id="5599"/>
    <lineage>
        <taxon>Eukaryota</taxon>
        <taxon>Fungi</taxon>
        <taxon>Dikarya</taxon>
        <taxon>Ascomycota</taxon>
        <taxon>Pezizomycotina</taxon>
        <taxon>Dothideomycetes</taxon>
        <taxon>Pleosporomycetidae</taxon>
        <taxon>Pleosporales</taxon>
        <taxon>Pleosporineae</taxon>
        <taxon>Pleosporaceae</taxon>
        <taxon>Alternaria</taxon>
        <taxon>Alternaria sect. Alternaria</taxon>
        <taxon>Alternaria alternata complex</taxon>
    </lineage>
</organism>
<dbReference type="OMA" id="YVEWPIA"/>
<dbReference type="GeneID" id="29108916"/>
<dbReference type="RefSeq" id="XP_018390931.1">
    <property type="nucleotide sequence ID" value="XM_018523322.1"/>
</dbReference>
<dbReference type="STRING" id="5599.A0A177E261"/>
<dbReference type="InterPro" id="IPR055080">
    <property type="entry name" value="Gal80p-like_C"/>
</dbReference>